<dbReference type="GO" id="GO:0005886">
    <property type="term" value="C:plasma membrane"/>
    <property type="evidence" value="ECO:0007669"/>
    <property type="project" value="UniProtKB-SubCell"/>
</dbReference>
<evidence type="ECO:0000259" key="13">
    <source>
        <dbReference type="PROSITE" id="PS50109"/>
    </source>
</evidence>
<dbReference type="AlphaFoldDB" id="A0A498CZ97"/>
<comment type="subcellular location">
    <subcellularLocation>
        <location evidence="2">Cell membrane</location>
        <topology evidence="2">Multi-pass membrane protein</topology>
    </subcellularLocation>
</comment>
<proteinExistence type="predicted"/>
<organism evidence="15 16">
    <name type="scientific">Anaerotruncus massiliensis</name>
    <name type="common">ex Liu et al. 2021</name>
    <dbReference type="NCBI Taxonomy" id="2321404"/>
    <lineage>
        <taxon>Bacteria</taxon>
        <taxon>Bacillati</taxon>
        <taxon>Bacillota</taxon>
        <taxon>Clostridia</taxon>
        <taxon>Eubacteriales</taxon>
        <taxon>Oscillospiraceae</taxon>
        <taxon>Anaerotruncus</taxon>
    </lineage>
</organism>
<dbReference type="Gene3D" id="6.10.340.10">
    <property type="match status" value="1"/>
</dbReference>
<dbReference type="InterPro" id="IPR036890">
    <property type="entry name" value="HATPase_C_sf"/>
</dbReference>
<sequence>MRRLWELFQNNRFRNKMAITYVFMALIPLVIFAAVSAGVFLSQARQTTMAHTAQITGQVSNSIDMYISTIDKMADYLTCMLQRSGMLEDAAAWERMQTPVSSTLSDIARSHPEIAGILIATEQDDSVSTGMSRISRDPFTSENWYRLATTEPDRVVLVGSTTGRNIVTKQDYSADNVFSLAKAVKDRRTGEVRGVILFDVSHEIITDSIKNVTIGEKGFVFVVDSDDNMVFTPVNEIVYRVDPAWLDGDAGVPVTAQIAGGRYQIRYEQSGFTGWKTVGVFSLDEVMGGINTIVYVLILCIVGTGALVLFVSLQLANSVTKPISKLQKLMKQAESGDLSVRFNSLYSDEIGDLGHSFNHMIHRIDHLIHRVYEEQQSKRDAELKSLQEQIKPHFLYNTLDTISWMARDYGADDIVRLVDALTSMFRIGLSHGKDFISVQEEITHVSNYLYIQKIRYKDKLNYAVDVPAELSGCLVPKLILQPLVENAIYHGIKQKRGGGTIAVTGRMSEEGLRITVRDDGAGMPPERLAALREQLKKPLDEMEKTSFGLFYIAERIRLCYGDRYGISLDSTPGEGTTVTVSLPARAELINREVFHV</sequence>
<evidence type="ECO:0000256" key="8">
    <source>
        <dbReference type="ARBA" id="ARBA00022777"/>
    </source>
</evidence>
<keyword evidence="7 12" id="KW-0812">Transmembrane</keyword>
<dbReference type="PANTHER" id="PTHR34220">
    <property type="entry name" value="SENSOR HISTIDINE KINASE YPDA"/>
    <property type="match status" value="1"/>
</dbReference>
<dbReference type="CDD" id="cd06225">
    <property type="entry name" value="HAMP"/>
    <property type="match status" value="1"/>
</dbReference>
<evidence type="ECO:0000256" key="12">
    <source>
        <dbReference type="SAM" id="Phobius"/>
    </source>
</evidence>
<keyword evidence="11 12" id="KW-0472">Membrane</keyword>
<evidence type="ECO:0000313" key="15">
    <source>
        <dbReference type="EMBL" id="RLL12103.1"/>
    </source>
</evidence>
<dbReference type="Gene3D" id="3.30.565.10">
    <property type="entry name" value="Histidine kinase-like ATPase, C-terminal domain"/>
    <property type="match status" value="1"/>
</dbReference>
<keyword evidence="8 15" id="KW-0418">Kinase</keyword>
<dbReference type="Pfam" id="PF02743">
    <property type="entry name" value="dCache_1"/>
    <property type="match status" value="1"/>
</dbReference>
<keyword evidence="9 12" id="KW-1133">Transmembrane helix</keyword>
<dbReference type="InterPro" id="IPR004358">
    <property type="entry name" value="Sig_transdc_His_kin-like_C"/>
</dbReference>
<dbReference type="InterPro" id="IPR050640">
    <property type="entry name" value="Bact_2-comp_sensor_kinase"/>
</dbReference>
<reference evidence="15 16" key="1">
    <citation type="submission" date="2018-10" db="EMBL/GenBank/DDBJ databases">
        <title>Anaerotruncus faecis sp. nov., isolated from human feces.</title>
        <authorList>
            <person name="Wang Y.-J."/>
        </authorList>
    </citation>
    <scope>NUCLEOTIDE SEQUENCE [LARGE SCALE GENOMIC DNA]</scope>
    <source>
        <strain evidence="15 16">22A2-44</strain>
    </source>
</reference>
<evidence type="ECO:0000256" key="5">
    <source>
        <dbReference type="ARBA" id="ARBA00022553"/>
    </source>
</evidence>
<dbReference type="Gene3D" id="3.30.450.20">
    <property type="entry name" value="PAS domain"/>
    <property type="match status" value="1"/>
</dbReference>
<dbReference type="Pfam" id="PF06580">
    <property type="entry name" value="His_kinase"/>
    <property type="match status" value="1"/>
</dbReference>
<dbReference type="PANTHER" id="PTHR34220:SF7">
    <property type="entry name" value="SENSOR HISTIDINE KINASE YPDA"/>
    <property type="match status" value="1"/>
</dbReference>
<evidence type="ECO:0000256" key="10">
    <source>
        <dbReference type="ARBA" id="ARBA00023012"/>
    </source>
</evidence>
<keyword evidence="10" id="KW-0902">Two-component regulatory system</keyword>
<dbReference type="SUPFAM" id="SSF55874">
    <property type="entry name" value="ATPase domain of HSP90 chaperone/DNA topoisomerase II/histidine kinase"/>
    <property type="match status" value="1"/>
</dbReference>
<evidence type="ECO:0000256" key="6">
    <source>
        <dbReference type="ARBA" id="ARBA00022679"/>
    </source>
</evidence>
<name>A0A498CZ97_9FIRM</name>
<evidence type="ECO:0000256" key="7">
    <source>
        <dbReference type="ARBA" id="ARBA00022692"/>
    </source>
</evidence>
<dbReference type="PROSITE" id="PS50109">
    <property type="entry name" value="HIS_KIN"/>
    <property type="match status" value="1"/>
</dbReference>
<gene>
    <name evidence="15" type="ORF">D4A47_06125</name>
</gene>
<dbReference type="Pfam" id="PF02518">
    <property type="entry name" value="HATPase_c"/>
    <property type="match status" value="1"/>
</dbReference>
<evidence type="ECO:0000259" key="14">
    <source>
        <dbReference type="PROSITE" id="PS50885"/>
    </source>
</evidence>
<dbReference type="InterPro" id="IPR033479">
    <property type="entry name" value="dCache_1"/>
</dbReference>
<keyword evidence="5" id="KW-0597">Phosphoprotein</keyword>
<feature type="transmembrane region" description="Helical" evidence="12">
    <location>
        <begin position="293"/>
        <end position="316"/>
    </location>
</feature>
<dbReference type="Pfam" id="PF00672">
    <property type="entry name" value="HAMP"/>
    <property type="match status" value="1"/>
</dbReference>
<dbReference type="Proteomes" id="UP000276301">
    <property type="component" value="Unassembled WGS sequence"/>
</dbReference>
<dbReference type="SMART" id="SM00304">
    <property type="entry name" value="HAMP"/>
    <property type="match status" value="1"/>
</dbReference>
<evidence type="ECO:0000313" key="16">
    <source>
        <dbReference type="Proteomes" id="UP000276301"/>
    </source>
</evidence>
<feature type="transmembrane region" description="Helical" evidence="12">
    <location>
        <begin position="21"/>
        <end position="41"/>
    </location>
</feature>
<keyword evidence="4" id="KW-1003">Cell membrane</keyword>
<dbReference type="SUPFAM" id="SSF158472">
    <property type="entry name" value="HAMP domain-like"/>
    <property type="match status" value="1"/>
</dbReference>
<dbReference type="RefSeq" id="WP_121586590.1">
    <property type="nucleotide sequence ID" value="NZ_RCHT01000007.1"/>
</dbReference>
<protein>
    <recommendedName>
        <fullName evidence="3">histidine kinase</fullName>
        <ecNumber evidence="3">2.7.13.3</ecNumber>
    </recommendedName>
</protein>
<evidence type="ECO:0000256" key="3">
    <source>
        <dbReference type="ARBA" id="ARBA00012438"/>
    </source>
</evidence>
<dbReference type="InterPro" id="IPR003594">
    <property type="entry name" value="HATPase_dom"/>
</dbReference>
<keyword evidence="6" id="KW-0808">Transferase</keyword>
<dbReference type="PROSITE" id="PS50885">
    <property type="entry name" value="HAMP"/>
    <property type="match status" value="1"/>
</dbReference>
<dbReference type="PRINTS" id="PR00344">
    <property type="entry name" value="BCTRLSENSOR"/>
</dbReference>
<comment type="catalytic activity">
    <reaction evidence="1">
        <text>ATP + protein L-histidine = ADP + protein N-phospho-L-histidine.</text>
        <dbReference type="EC" id="2.7.13.3"/>
    </reaction>
</comment>
<evidence type="ECO:0000256" key="1">
    <source>
        <dbReference type="ARBA" id="ARBA00000085"/>
    </source>
</evidence>
<evidence type="ECO:0000256" key="9">
    <source>
        <dbReference type="ARBA" id="ARBA00022989"/>
    </source>
</evidence>
<evidence type="ECO:0000256" key="2">
    <source>
        <dbReference type="ARBA" id="ARBA00004651"/>
    </source>
</evidence>
<dbReference type="InterPro" id="IPR003660">
    <property type="entry name" value="HAMP_dom"/>
</dbReference>
<evidence type="ECO:0000256" key="4">
    <source>
        <dbReference type="ARBA" id="ARBA00022475"/>
    </source>
</evidence>
<feature type="domain" description="HAMP" evidence="14">
    <location>
        <begin position="317"/>
        <end position="369"/>
    </location>
</feature>
<comment type="caution">
    <text evidence="15">The sequence shown here is derived from an EMBL/GenBank/DDBJ whole genome shotgun (WGS) entry which is preliminary data.</text>
</comment>
<accession>A0A498CZ97</accession>
<evidence type="ECO:0000256" key="11">
    <source>
        <dbReference type="ARBA" id="ARBA00023136"/>
    </source>
</evidence>
<dbReference type="EC" id="2.7.13.3" evidence="3"/>
<keyword evidence="16" id="KW-1185">Reference proteome</keyword>
<dbReference type="SMART" id="SM00387">
    <property type="entry name" value="HATPase_c"/>
    <property type="match status" value="1"/>
</dbReference>
<dbReference type="GO" id="GO:0000155">
    <property type="term" value="F:phosphorelay sensor kinase activity"/>
    <property type="evidence" value="ECO:0007669"/>
    <property type="project" value="InterPro"/>
</dbReference>
<feature type="domain" description="Histidine kinase" evidence="13">
    <location>
        <begin position="479"/>
        <end position="586"/>
    </location>
</feature>
<dbReference type="InterPro" id="IPR005467">
    <property type="entry name" value="His_kinase_dom"/>
</dbReference>
<dbReference type="EMBL" id="RCHT01000007">
    <property type="protein sequence ID" value="RLL12103.1"/>
    <property type="molecule type" value="Genomic_DNA"/>
</dbReference>
<dbReference type="InterPro" id="IPR010559">
    <property type="entry name" value="Sig_transdc_His_kin_internal"/>
</dbReference>